<sequence length="186" mass="21256">SPIWNHYDKESSDKAKCKHCPASLCTKKGTTSNLWRHMETKHPEELATSKADFDLFCEKIVRLIAADNAAFRIVERQEFRDLFPPHTRMPTRYHLSKVIMPSMIETLRATISQRLTGKRVTLCVDQWTCKGGRFTLSCFTAHYINDKELALKSLPIPATSVSAERVFSAAGERLIGYHISYVTVMY</sequence>
<reference evidence="11" key="1">
    <citation type="submission" date="2022-10" db="EMBL/GenBank/DDBJ databases">
        <title>Genome assembly of Pristionchus species.</title>
        <authorList>
            <person name="Yoshida K."/>
            <person name="Sommer R.J."/>
        </authorList>
    </citation>
    <scope>NUCLEOTIDE SEQUENCE [LARGE SCALE GENOMIC DNA]</scope>
    <source>
        <strain evidence="11">RS5460</strain>
    </source>
</reference>
<keyword evidence="5" id="KW-0805">Transcription regulation</keyword>
<accession>A0AAN5CQZ1</accession>
<evidence type="ECO:0000256" key="7">
    <source>
        <dbReference type="ARBA" id="ARBA00023242"/>
    </source>
</evidence>
<keyword evidence="4" id="KW-0862">Zinc</keyword>
<evidence type="ECO:0000256" key="4">
    <source>
        <dbReference type="ARBA" id="ARBA00022833"/>
    </source>
</evidence>
<keyword evidence="7" id="KW-0539">Nucleus</keyword>
<evidence type="ECO:0000256" key="1">
    <source>
        <dbReference type="ARBA" id="ARBA00004123"/>
    </source>
</evidence>
<dbReference type="GO" id="GO:0009791">
    <property type="term" value="P:post-embryonic development"/>
    <property type="evidence" value="ECO:0007669"/>
    <property type="project" value="UniProtKB-ARBA"/>
</dbReference>
<evidence type="ECO:0000256" key="2">
    <source>
        <dbReference type="ARBA" id="ARBA00022723"/>
    </source>
</evidence>
<keyword evidence="3 8" id="KW-0863">Zinc-finger</keyword>
<evidence type="ECO:0000256" key="6">
    <source>
        <dbReference type="ARBA" id="ARBA00023163"/>
    </source>
</evidence>
<gene>
    <name evidence="10" type="ORF">PMAYCL1PPCAC_19189</name>
</gene>
<dbReference type="AlphaFoldDB" id="A0AAN5CQZ1"/>
<dbReference type="SMART" id="SM00614">
    <property type="entry name" value="ZnF_BED"/>
    <property type="match status" value="1"/>
</dbReference>
<organism evidence="10 11">
    <name type="scientific">Pristionchus mayeri</name>
    <dbReference type="NCBI Taxonomy" id="1317129"/>
    <lineage>
        <taxon>Eukaryota</taxon>
        <taxon>Metazoa</taxon>
        <taxon>Ecdysozoa</taxon>
        <taxon>Nematoda</taxon>
        <taxon>Chromadorea</taxon>
        <taxon>Rhabditida</taxon>
        <taxon>Rhabditina</taxon>
        <taxon>Diplogasteromorpha</taxon>
        <taxon>Diplogasteroidea</taxon>
        <taxon>Neodiplogasteridae</taxon>
        <taxon>Pristionchus</taxon>
    </lineage>
</organism>
<dbReference type="PANTHER" id="PTHR46481">
    <property type="entry name" value="ZINC FINGER BED DOMAIN-CONTAINING PROTEIN 4"/>
    <property type="match status" value="1"/>
</dbReference>
<feature type="domain" description="BED-type" evidence="9">
    <location>
        <begin position="1"/>
        <end position="49"/>
    </location>
</feature>
<feature type="non-terminal residue" evidence="10">
    <location>
        <position position="186"/>
    </location>
</feature>
<dbReference type="Pfam" id="PF02892">
    <property type="entry name" value="zf-BED"/>
    <property type="match status" value="1"/>
</dbReference>
<dbReference type="PROSITE" id="PS50808">
    <property type="entry name" value="ZF_BED"/>
    <property type="match status" value="1"/>
</dbReference>
<name>A0AAN5CQZ1_9BILA</name>
<dbReference type="GO" id="GO:0003677">
    <property type="term" value="F:DNA binding"/>
    <property type="evidence" value="ECO:0007669"/>
    <property type="project" value="InterPro"/>
</dbReference>
<dbReference type="GO" id="GO:0008270">
    <property type="term" value="F:zinc ion binding"/>
    <property type="evidence" value="ECO:0007669"/>
    <property type="project" value="UniProtKB-KW"/>
</dbReference>
<evidence type="ECO:0000256" key="3">
    <source>
        <dbReference type="ARBA" id="ARBA00022771"/>
    </source>
</evidence>
<dbReference type="EMBL" id="BTRK01000004">
    <property type="protein sequence ID" value="GMR48994.1"/>
    <property type="molecule type" value="Genomic_DNA"/>
</dbReference>
<proteinExistence type="predicted"/>
<protein>
    <recommendedName>
        <fullName evidence="9">BED-type domain-containing protein</fullName>
    </recommendedName>
</protein>
<evidence type="ECO:0000313" key="10">
    <source>
        <dbReference type="EMBL" id="GMR48994.1"/>
    </source>
</evidence>
<evidence type="ECO:0000313" key="11">
    <source>
        <dbReference type="Proteomes" id="UP001328107"/>
    </source>
</evidence>
<dbReference type="InterPro" id="IPR036236">
    <property type="entry name" value="Znf_C2H2_sf"/>
</dbReference>
<comment type="subcellular location">
    <subcellularLocation>
        <location evidence="1">Nucleus</location>
    </subcellularLocation>
</comment>
<evidence type="ECO:0000259" key="9">
    <source>
        <dbReference type="PROSITE" id="PS50808"/>
    </source>
</evidence>
<dbReference type="PANTHER" id="PTHR46481:SF10">
    <property type="entry name" value="ZINC FINGER BED DOMAIN-CONTAINING PROTEIN 39"/>
    <property type="match status" value="1"/>
</dbReference>
<dbReference type="GO" id="GO:0005634">
    <property type="term" value="C:nucleus"/>
    <property type="evidence" value="ECO:0007669"/>
    <property type="project" value="UniProtKB-SubCell"/>
</dbReference>
<feature type="non-terminal residue" evidence="10">
    <location>
        <position position="1"/>
    </location>
</feature>
<evidence type="ECO:0000256" key="5">
    <source>
        <dbReference type="ARBA" id="ARBA00023015"/>
    </source>
</evidence>
<keyword evidence="11" id="KW-1185">Reference proteome</keyword>
<dbReference type="InterPro" id="IPR003656">
    <property type="entry name" value="Znf_BED"/>
</dbReference>
<dbReference type="Proteomes" id="UP001328107">
    <property type="component" value="Unassembled WGS sequence"/>
</dbReference>
<keyword evidence="2" id="KW-0479">Metal-binding</keyword>
<evidence type="ECO:0000256" key="8">
    <source>
        <dbReference type="PROSITE-ProRule" id="PRU00027"/>
    </source>
</evidence>
<dbReference type="SUPFAM" id="SSF57667">
    <property type="entry name" value="beta-beta-alpha zinc fingers"/>
    <property type="match status" value="1"/>
</dbReference>
<keyword evidence="6" id="KW-0804">Transcription</keyword>
<comment type="caution">
    <text evidence="10">The sequence shown here is derived from an EMBL/GenBank/DDBJ whole genome shotgun (WGS) entry which is preliminary data.</text>
</comment>
<dbReference type="InterPro" id="IPR052035">
    <property type="entry name" value="ZnF_BED_domain_contain"/>
</dbReference>